<evidence type="ECO:0000256" key="4">
    <source>
        <dbReference type="ARBA" id="ARBA00022836"/>
    </source>
</evidence>
<keyword evidence="4 7" id="KW-0603">Photosystem I</keyword>
<dbReference type="InterPro" id="IPR003685">
    <property type="entry name" value="PsaD"/>
</dbReference>
<reference evidence="9" key="1">
    <citation type="submission" date="2017-08" db="EMBL/GenBank/DDBJ databases">
        <authorList>
            <person name="Polle J.E."/>
            <person name="Barry K."/>
            <person name="Cushman J."/>
            <person name="Schmutz J."/>
            <person name="Tran D."/>
            <person name="Hathwaick L.T."/>
            <person name="Yim W.C."/>
            <person name="Jenkins J."/>
            <person name="Mckie-Krisberg Z.M."/>
            <person name="Prochnik S."/>
            <person name="Lindquist E."/>
            <person name="Dockter R.B."/>
            <person name="Adam C."/>
            <person name="Molina H."/>
            <person name="Bunkerborg J."/>
            <person name="Jin E."/>
            <person name="Buchheim M."/>
            <person name="Magnuson J."/>
        </authorList>
    </citation>
    <scope>NUCLEOTIDE SEQUENCE</scope>
    <source>
        <strain evidence="9">CCAP 19/18</strain>
    </source>
</reference>
<dbReference type="InterPro" id="IPR036579">
    <property type="entry name" value="PsaD_sf"/>
</dbReference>
<gene>
    <name evidence="9" type="ORF">DUNSADRAFT_13676</name>
</gene>
<feature type="region of interest" description="Disordered" evidence="8">
    <location>
        <begin position="1"/>
        <end position="79"/>
    </location>
</feature>
<evidence type="ECO:0000256" key="7">
    <source>
        <dbReference type="RuleBase" id="RU368104"/>
    </source>
</evidence>
<proteinExistence type="inferred from homology"/>
<dbReference type="SUPFAM" id="SSF64234">
    <property type="entry name" value="Photosystem I subunit PsaD"/>
    <property type="match status" value="1"/>
</dbReference>
<dbReference type="Gene3D" id="3.30.1470.10">
    <property type="entry name" value="Photosystem I PsaD, reaction center subunit II"/>
    <property type="match status" value="1"/>
</dbReference>
<evidence type="ECO:0000256" key="5">
    <source>
        <dbReference type="ARBA" id="ARBA00025555"/>
    </source>
</evidence>
<evidence type="ECO:0000256" key="6">
    <source>
        <dbReference type="ARBA" id="ARBA00040353"/>
    </source>
</evidence>
<keyword evidence="7" id="KW-0793">Thylakoid</keyword>
<feature type="compositionally biased region" description="Polar residues" evidence="8">
    <location>
        <begin position="1"/>
        <end position="12"/>
    </location>
</feature>
<evidence type="ECO:0000256" key="2">
    <source>
        <dbReference type="ARBA" id="ARBA00009926"/>
    </source>
</evidence>
<dbReference type="PANTHER" id="PTHR31982:SF5">
    <property type="entry name" value="PHOTOSYSTEM I REACTION CENTER SUBUNIT II, CHLOROPLASTIC"/>
    <property type="match status" value="1"/>
</dbReference>
<name>A0ABQ7G8W3_DUNSA</name>
<comment type="function">
    <text evidence="5">PsaD can form complexes with ferredoxin and ferredoxin-oxidoreductase in photosystem I (PS I) reaction center. PSAD may encode the ferredoxin-docking protein.</text>
</comment>
<dbReference type="Proteomes" id="UP000815325">
    <property type="component" value="Unassembled WGS sequence"/>
</dbReference>
<evidence type="ECO:0000256" key="1">
    <source>
        <dbReference type="ARBA" id="ARBA00004185"/>
    </source>
</evidence>
<evidence type="ECO:0000256" key="8">
    <source>
        <dbReference type="SAM" id="MobiDB-lite"/>
    </source>
</evidence>
<comment type="similarity">
    <text evidence="2 7">Belongs to the PsaD family.</text>
</comment>
<comment type="subcellular location">
    <subcellularLocation>
        <location evidence="1 7">Plastid</location>
        <location evidence="1 7">Chloroplast thylakoid membrane</location>
        <topology evidence="1 7">Peripheral membrane protein</topology>
        <orientation evidence="1 7">Stromal side</orientation>
    </subcellularLocation>
</comment>
<dbReference type="PANTHER" id="PTHR31982">
    <property type="entry name" value="PHOTOSYSTEM I REACTION CENTER SUBUNIT II-1, CHLOROPLASTIC-RELATED"/>
    <property type="match status" value="1"/>
</dbReference>
<evidence type="ECO:0000313" key="9">
    <source>
        <dbReference type="EMBL" id="KAF5831045.1"/>
    </source>
</evidence>
<comment type="caution">
    <text evidence="9">The sequence shown here is derived from an EMBL/GenBank/DDBJ whole genome shotgun (WGS) entry which is preliminary data.</text>
</comment>
<keyword evidence="10" id="KW-1185">Reference proteome</keyword>
<evidence type="ECO:0000313" key="10">
    <source>
        <dbReference type="Proteomes" id="UP000815325"/>
    </source>
</evidence>
<organism evidence="9 10">
    <name type="scientific">Dunaliella salina</name>
    <name type="common">Green alga</name>
    <name type="synonym">Protococcus salinus</name>
    <dbReference type="NCBI Taxonomy" id="3046"/>
    <lineage>
        <taxon>Eukaryota</taxon>
        <taxon>Viridiplantae</taxon>
        <taxon>Chlorophyta</taxon>
        <taxon>core chlorophytes</taxon>
        <taxon>Chlorophyceae</taxon>
        <taxon>CS clade</taxon>
        <taxon>Chlamydomonadales</taxon>
        <taxon>Dunaliellaceae</taxon>
        <taxon>Dunaliella</taxon>
    </lineage>
</organism>
<accession>A0ABQ7G8W3</accession>
<dbReference type="Pfam" id="PF02531">
    <property type="entry name" value="PsaD"/>
    <property type="match status" value="1"/>
</dbReference>
<evidence type="ECO:0000256" key="3">
    <source>
        <dbReference type="ARBA" id="ARBA00022531"/>
    </source>
</evidence>
<sequence>MQVLRSTSTASRVSCRPGREARRSVLVRAEAAPPAAGAPPEPKAAGAPPAAPKKKAPPPPWKQPELDPDTPSPIFGGSTGGLLRKAQVEEFYVTTWESPKEQIFEMPTGGAAIMRKGPNLLKLARKEHCLALTTQLRTKFRMSPCFYRVYADGKVEYLHPKDGVYPEKVNAGRVGVNQNMRSIGKNVDPIKVKFTGSEPFEI</sequence>
<dbReference type="EMBL" id="MU069982">
    <property type="protein sequence ID" value="KAF5831045.1"/>
    <property type="molecule type" value="Genomic_DNA"/>
</dbReference>
<protein>
    <recommendedName>
        <fullName evidence="6 7">Photosystem I reaction center subunit II, chloroplastic</fullName>
    </recommendedName>
</protein>
<keyword evidence="3 7" id="KW-0602">Photosynthesis</keyword>